<organism evidence="1 2">
    <name type="scientific">Desulfotruncus arcticus DSM 17038</name>
    <dbReference type="NCBI Taxonomy" id="1121424"/>
    <lineage>
        <taxon>Bacteria</taxon>
        <taxon>Bacillati</taxon>
        <taxon>Bacillota</taxon>
        <taxon>Clostridia</taxon>
        <taxon>Eubacteriales</taxon>
        <taxon>Desulfallaceae</taxon>
        <taxon>Desulfotruncus</taxon>
    </lineage>
</organism>
<dbReference type="Proteomes" id="UP000199337">
    <property type="component" value="Unassembled WGS sequence"/>
</dbReference>
<keyword evidence="2" id="KW-1185">Reference proteome</keyword>
<proteinExistence type="predicted"/>
<dbReference type="EMBL" id="FOOX01000040">
    <property type="protein sequence ID" value="SFH41605.1"/>
    <property type="molecule type" value="Genomic_DNA"/>
</dbReference>
<dbReference type="OrthoDB" id="9155172at2"/>
<name>A0A1I2ZVH4_9FIRM</name>
<evidence type="ECO:0000313" key="1">
    <source>
        <dbReference type="EMBL" id="SFH41605.1"/>
    </source>
</evidence>
<sequence length="88" mass="10254">MISVKEAVVKAFEFFKEIYSTAETSLVDLKLEEVELTEDEQYWYVTIGFSEKSMMEGFLPVSANKRYYKIIKLDSITGRVLSMKIRNP</sequence>
<dbReference type="AlphaFoldDB" id="A0A1I2ZVH4"/>
<evidence type="ECO:0000313" key="2">
    <source>
        <dbReference type="Proteomes" id="UP000199337"/>
    </source>
</evidence>
<dbReference type="STRING" id="341036.SAMN05660649_05126"/>
<protein>
    <submittedName>
        <fullName evidence="1">Uncharacterized protein</fullName>
    </submittedName>
</protein>
<gene>
    <name evidence="1" type="ORF">SAMN05660649_05126</name>
</gene>
<reference evidence="2" key="1">
    <citation type="submission" date="2016-10" db="EMBL/GenBank/DDBJ databases">
        <authorList>
            <person name="Varghese N."/>
            <person name="Submissions S."/>
        </authorList>
    </citation>
    <scope>NUCLEOTIDE SEQUENCE [LARGE SCALE GENOMIC DNA]</scope>
    <source>
        <strain evidence="2">DSM 17038</strain>
    </source>
</reference>
<dbReference type="RefSeq" id="WP_092476237.1">
    <property type="nucleotide sequence ID" value="NZ_FOOX01000040.1"/>
</dbReference>
<accession>A0A1I2ZVH4</accession>